<dbReference type="InterPro" id="IPR014755">
    <property type="entry name" value="Cu-Rt/internalin_Ig-like"/>
</dbReference>
<dbReference type="RefSeq" id="WP_166144359.1">
    <property type="nucleotide sequence ID" value="NZ_JAAOIW010000001.1"/>
</dbReference>
<evidence type="ECO:0000256" key="5">
    <source>
        <dbReference type="SAM" id="MobiDB-lite"/>
    </source>
</evidence>
<comment type="caution">
    <text evidence="8">The sequence shown here is derived from an EMBL/GenBank/DDBJ whole genome shotgun (WGS) entry which is preliminary data.</text>
</comment>
<evidence type="ECO:0000256" key="6">
    <source>
        <dbReference type="SAM" id="Phobius"/>
    </source>
</evidence>
<dbReference type="InterPro" id="IPR007348">
    <property type="entry name" value="CopC_dom"/>
</dbReference>
<evidence type="ECO:0000256" key="2">
    <source>
        <dbReference type="ARBA" id="ARBA00022723"/>
    </source>
</evidence>
<organism evidence="8 9">
    <name type="scientific">Paenibacillus agricola</name>
    <dbReference type="NCBI Taxonomy" id="2716264"/>
    <lineage>
        <taxon>Bacteria</taxon>
        <taxon>Bacillati</taxon>
        <taxon>Bacillota</taxon>
        <taxon>Bacilli</taxon>
        <taxon>Bacillales</taxon>
        <taxon>Paenibacillaceae</taxon>
        <taxon>Paenibacillus</taxon>
    </lineage>
</organism>
<keyword evidence="9" id="KW-1185">Reference proteome</keyword>
<dbReference type="InterPro" id="IPR014756">
    <property type="entry name" value="Ig_E-set"/>
</dbReference>
<feature type="transmembrane region" description="Helical" evidence="6">
    <location>
        <begin position="184"/>
        <end position="203"/>
    </location>
</feature>
<dbReference type="SUPFAM" id="SSF81296">
    <property type="entry name" value="E set domains"/>
    <property type="match status" value="1"/>
</dbReference>
<gene>
    <name evidence="8" type="ORF">G9U52_00085</name>
</gene>
<keyword evidence="6" id="KW-0472">Membrane</keyword>
<comment type="subcellular location">
    <subcellularLocation>
        <location evidence="1">Cell envelope</location>
    </subcellularLocation>
</comment>
<evidence type="ECO:0000256" key="1">
    <source>
        <dbReference type="ARBA" id="ARBA00004196"/>
    </source>
</evidence>
<dbReference type="EMBL" id="JAAOIW010000001">
    <property type="protein sequence ID" value="NHN28221.1"/>
    <property type="molecule type" value="Genomic_DNA"/>
</dbReference>
<accession>A0ABX0IXE3</accession>
<keyword evidence="2" id="KW-0479">Metal-binding</keyword>
<sequence length="208" mass="22946">MNMWIGFRWFKKKTILPLIAFIWILILPGMALAHTGLESSSPKEGEVVTAELTKISLVFKSKVESLSTFQLFNKENQKIDVLDLQINETTMTGTLAKPAANGGYQVQWNIVGTDGHPIKGQFSFQVDRPASDSAKIEIPEQTASKPGTDLKPEAPKVEPSVPATPSQPAEIMANPPEKNTDNSMLLYILIVLAVLLGLTIYSLKKRRK</sequence>
<name>A0ABX0IXE3_9BACL</name>
<evidence type="ECO:0000259" key="7">
    <source>
        <dbReference type="Pfam" id="PF04234"/>
    </source>
</evidence>
<evidence type="ECO:0000313" key="8">
    <source>
        <dbReference type="EMBL" id="NHN28221.1"/>
    </source>
</evidence>
<dbReference type="InterPro" id="IPR032694">
    <property type="entry name" value="CopC/D"/>
</dbReference>
<keyword evidence="6" id="KW-1133">Transmembrane helix</keyword>
<dbReference type="Pfam" id="PF04234">
    <property type="entry name" value="CopC"/>
    <property type="match status" value="1"/>
</dbReference>
<dbReference type="PANTHER" id="PTHR34820">
    <property type="entry name" value="INNER MEMBRANE PROTEIN YEBZ"/>
    <property type="match status" value="1"/>
</dbReference>
<keyword evidence="4" id="KW-0186">Copper</keyword>
<feature type="region of interest" description="Disordered" evidence="5">
    <location>
        <begin position="140"/>
        <end position="176"/>
    </location>
</feature>
<protein>
    <recommendedName>
        <fullName evidence="7">CopC domain-containing protein</fullName>
    </recommendedName>
</protein>
<dbReference type="PANTHER" id="PTHR34820:SF4">
    <property type="entry name" value="INNER MEMBRANE PROTEIN YEBZ"/>
    <property type="match status" value="1"/>
</dbReference>
<dbReference type="Gene3D" id="2.60.40.1220">
    <property type="match status" value="1"/>
</dbReference>
<dbReference type="Proteomes" id="UP001165962">
    <property type="component" value="Unassembled WGS sequence"/>
</dbReference>
<keyword evidence="6" id="KW-0812">Transmembrane</keyword>
<evidence type="ECO:0000256" key="4">
    <source>
        <dbReference type="ARBA" id="ARBA00023008"/>
    </source>
</evidence>
<keyword evidence="3" id="KW-0732">Signal</keyword>
<reference evidence="8" key="1">
    <citation type="submission" date="2020-03" db="EMBL/GenBank/DDBJ databases">
        <title>Draft sequencing of Paenibacilllus sp. S3N08.</title>
        <authorList>
            <person name="Kim D.-U."/>
        </authorList>
    </citation>
    <scope>NUCLEOTIDE SEQUENCE</scope>
    <source>
        <strain evidence="8">S3N08</strain>
    </source>
</reference>
<feature type="domain" description="CopC" evidence="7">
    <location>
        <begin position="34"/>
        <end position="126"/>
    </location>
</feature>
<evidence type="ECO:0000256" key="3">
    <source>
        <dbReference type="ARBA" id="ARBA00022729"/>
    </source>
</evidence>
<proteinExistence type="predicted"/>
<evidence type="ECO:0000313" key="9">
    <source>
        <dbReference type="Proteomes" id="UP001165962"/>
    </source>
</evidence>